<organism evidence="2 3">
    <name type="scientific">Caldimonas caldifontis</name>
    <dbReference type="NCBI Taxonomy" id="1452508"/>
    <lineage>
        <taxon>Bacteria</taxon>
        <taxon>Pseudomonadati</taxon>
        <taxon>Pseudomonadota</taxon>
        <taxon>Betaproteobacteria</taxon>
        <taxon>Burkholderiales</taxon>
        <taxon>Sphaerotilaceae</taxon>
        <taxon>Caldimonas</taxon>
    </lineage>
</organism>
<dbReference type="EMBL" id="PSNX01000031">
    <property type="protein sequence ID" value="PPE64863.1"/>
    <property type="molecule type" value="Genomic_DNA"/>
</dbReference>
<dbReference type="InterPro" id="IPR041290">
    <property type="entry name" value="Tli4_C"/>
</dbReference>
<feature type="non-terminal residue" evidence="2">
    <location>
        <position position="1"/>
    </location>
</feature>
<evidence type="ECO:0000313" key="2">
    <source>
        <dbReference type="EMBL" id="PPE64863.1"/>
    </source>
</evidence>
<sequence length="194" mass="21701">HLLNVYRRLRGRRDDEIPSEPGDCFAHGFWMGAQSEEAEFTVNYHLKDAPDVFINLTSVSGDGNVPRPDTGLMQRRAQIERDSRRSGIEILRFSARQIGVDGYEEYVAREPDQVTSARVAGHTAIVQTDQAAQGIERPFLTVQFFNGHYIPSPPRSLEEKAMIPDLTRATLSEGQVLALWDAITATLRPRPGAL</sequence>
<comment type="caution">
    <text evidence="2">The sequence shown here is derived from an EMBL/GenBank/DDBJ whole genome shotgun (WGS) entry which is preliminary data.</text>
</comment>
<dbReference type="Proteomes" id="UP000238605">
    <property type="component" value="Unassembled WGS sequence"/>
</dbReference>
<evidence type="ECO:0000313" key="3">
    <source>
        <dbReference type="Proteomes" id="UP000238605"/>
    </source>
</evidence>
<gene>
    <name evidence="2" type="ORF">C1704_17350</name>
</gene>
<dbReference type="RefSeq" id="WP_211286965.1">
    <property type="nucleotide sequence ID" value="NZ_PSNX01000031.1"/>
</dbReference>
<reference evidence="2 3" key="1">
    <citation type="submission" date="2018-02" db="EMBL/GenBank/DDBJ databases">
        <title>Reclassifiation of [Polyangium] brachysporum DSM 7029 as Guopingzhaonella breviflexa gen. nov., sp. nov., a member of the family Comamonadaceae.</title>
        <authorList>
            <person name="Tang B."/>
        </authorList>
    </citation>
    <scope>NUCLEOTIDE SEQUENCE [LARGE SCALE GENOMIC DNA]</scope>
    <source>
        <strain evidence="2 3">BCRC 80649</strain>
    </source>
</reference>
<accession>A0A2S5SQ68</accession>
<keyword evidence="3" id="KW-1185">Reference proteome</keyword>
<protein>
    <recommendedName>
        <fullName evidence="1">Tle cognate immunity protein 4 C-terminal domain-containing protein</fullName>
    </recommendedName>
</protein>
<proteinExistence type="predicted"/>
<dbReference type="AlphaFoldDB" id="A0A2S5SQ68"/>
<dbReference type="Pfam" id="PF18426">
    <property type="entry name" value="Tli4_C"/>
    <property type="match status" value="1"/>
</dbReference>
<name>A0A2S5SQ68_9BURK</name>
<feature type="domain" description="Tle cognate immunity protein 4 C-terminal" evidence="1">
    <location>
        <begin position="16"/>
        <end position="192"/>
    </location>
</feature>
<evidence type="ECO:0000259" key="1">
    <source>
        <dbReference type="Pfam" id="PF18426"/>
    </source>
</evidence>